<reference evidence="1" key="1">
    <citation type="submission" date="2006-02" db="EMBL/GenBank/DDBJ databases">
        <title>Complete nucleotide sequence of BcepNazgul, a novel soil phage of Burkholderia cepacia genomovar VII.</title>
        <authorList>
            <person name="Summer E.J."/>
            <person name="Peek M.L."/>
            <person name="Haliburton J.R."/>
            <person name="Hall E."/>
            <person name="Heusinkveld K."/>
            <person name="Simser J."/>
            <person name="No E.G."/>
            <person name="Gonzalez C.F."/>
            <person name="Young R.F."/>
        </authorList>
    </citation>
    <scope>NUCLEOTIDE SEQUENCE [LARGE SCALE GENOMIC DNA]</scope>
</reference>
<dbReference type="RefSeq" id="YP_544111.1">
    <property type="nucleotide sequence ID" value="NC_005091.2"/>
</dbReference>
<accession>Q2HPF4</accession>
<protein>
    <submittedName>
        <fullName evidence="1">Uncharacterized protein</fullName>
    </submittedName>
</protein>
<sequence>MQSNLVLLPVIDGRDISISPLGICEVEISDQFIVTLTMQSGNKYQYKIENIERRLAYYMDPPIEPSRGYDKPMKAMTSKQAHEYLKFQERRRLTGYVKEAEETHYWHLRRYED</sequence>
<dbReference type="Proteomes" id="UP000002549">
    <property type="component" value="Segment"/>
</dbReference>
<proteinExistence type="predicted"/>
<dbReference type="EMBL" id="AY357582">
    <property type="protein sequence ID" value="ABD46773.1"/>
    <property type="molecule type" value="Genomic_DNA"/>
</dbReference>
<organism evidence="1 2">
    <name type="scientific">Burkholderia phage BcepNazgul</name>
    <dbReference type="NCBI Taxonomy" id="242861"/>
    <lineage>
        <taxon>Viruses</taxon>
        <taxon>Duplodnaviria</taxon>
        <taxon>Heunggongvirae</taxon>
        <taxon>Uroviricota</taxon>
        <taxon>Caudoviricetes</taxon>
        <taxon>Casjensviridae</taxon>
        <taxon>Nazgulvirus</taxon>
        <taxon>Nazgulvirus bcepnazgul</taxon>
        <taxon>Burkholderia virus BcepNazgul</taxon>
    </lineage>
</organism>
<evidence type="ECO:0000313" key="2">
    <source>
        <dbReference type="Proteomes" id="UP000002549"/>
    </source>
</evidence>
<evidence type="ECO:0000313" key="1">
    <source>
        <dbReference type="EMBL" id="ABD46773.1"/>
    </source>
</evidence>
<dbReference type="KEGG" id="vg:3989575"/>
<keyword evidence="2" id="KW-1185">Reference proteome</keyword>
<gene>
    <name evidence="1" type="ORF">Nazgul30</name>
</gene>
<name>Q2HPF4_9CAUD</name>
<dbReference type="GeneID" id="3989575"/>